<feature type="transmembrane region" description="Helical" evidence="6">
    <location>
        <begin position="412"/>
        <end position="429"/>
    </location>
</feature>
<feature type="transmembrane region" description="Helical" evidence="6">
    <location>
        <begin position="186"/>
        <end position="206"/>
    </location>
</feature>
<dbReference type="PATRIC" id="fig|111780.3.peg.4013"/>
<dbReference type="STRING" id="111780.Sta7437_3867"/>
<feature type="transmembrane region" description="Helical" evidence="6">
    <location>
        <begin position="291"/>
        <end position="310"/>
    </location>
</feature>
<evidence type="ECO:0000256" key="1">
    <source>
        <dbReference type="ARBA" id="ARBA00004141"/>
    </source>
</evidence>
<evidence type="ECO:0000256" key="5">
    <source>
        <dbReference type="ARBA" id="ARBA00023136"/>
    </source>
</evidence>
<sequence>MTIEKTNKQTLSFCQLWNMSFGFFGIQYGWTLQIANTSAIYEYLGANAEQVPLLWLAAPLSGLFAQPIIGYFSDRTWTCIGRRRPYFLIGAILSSIALVLMPNSPSLWIAAGLLWILDTSFNISMQPFRAFVSDLLPKQQITKGYTIQGFFIGFGAVIASLTPFFLNHFFGITNSSTSEHTIPLTVKISFYLGAIILLFTVFWTIFTTKENPPNTIEHNSQSTNQSLTIIGQEILLLIKTMPNTMKQLAGVQFFTWLGMFCVFLYLPTAIAHHIFGAIIEGSPSYTAGIEWAGFCIAVYNAVCFIFSWFIPKIVRVTSRKATHSLCLFCGGLSTISLLFIHNQYLILIPMIGFGIAWASILSIPYAILSDSLTTKNTGFYLGIFNTFIVAPQIVASLGLGWVMVNYLHSDRLLAVALGGVCLVLAAFLVKGVEDPANNNQIDPEVTCCDLIS</sequence>
<dbReference type="RefSeq" id="WP_015195010.1">
    <property type="nucleotide sequence ID" value="NC_019748.1"/>
</dbReference>
<feature type="transmembrane region" description="Helical" evidence="6">
    <location>
        <begin position="21"/>
        <end position="41"/>
    </location>
</feature>
<dbReference type="EMBL" id="CP003653">
    <property type="protein sequence ID" value="AFZ37351.1"/>
    <property type="molecule type" value="Genomic_DNA"/>
</dbReference>
<evidence type="ECO:0000256" key="6">
    <source>
        <dbReference type="SAM" id="Phobius"/>
    </source>
</evidence>
<name>K9XYZ6_STAC7</name>
<feature type="transmembrane region" description="Helical" evidence="6">
    <location>
        <begin position="346"/>
        <end position="367"/>
    </location>
</feature>
<keyword evidence="8" id="KW-1185">Reference proteome</keyword>
<keyword evidence="5 6" id="KW-0472">Membrane</keyword>
<dbReference type="OrthoDB" id="7584869at2"/>
<evidence type="ECO:0000256" key="3">
    <source>
        <dbReference type="ARBA" id="ARBA00022692"/>
    </source>
</evidence>
<dbReference type="InterPro" id="IPR036259">
    <property type="entry name" value="MFS_trans_sf"/>
</dbReference>
<keyword evidence="3 6" id="KW-0812">Transmembrane</keyword>
<dbReference type="Pfam" id="PF07690">
    <property type="entry name" value="MFS_1"/>
    <property type="match status" value="1"/>
</dbReference>
<keyword evidence="4 6" id="KW-1133">Transmembrane helix</keyword>
<feature type="transmembrane region" description="Helical" evidence="6">
    <location>
        <begin position="85"/>
        <end position="101"/>
    </location>
</feature>
<evidence type="ECO:0000256" key="4">
    <source>
        <dbReference type="ARBA" id="ARBA00022989"/>
    </source>
</evidence>
<dbReference type="Proteomes" id="UP000010473">
    <property type="component" value="Chromosome"/>
</dbReference>
<dbReference type="Gene3D" id="1.20.1250.20">
    <property type="entry name" value="MFS general substrate transporter like domains"/>
    <property type="match status" value="1"/>
</dbReference>
<evidence type="ECO:0000313" key="8">
    <source>
        <dbReference type="Proteomes" id="UP000010473"/>
    </source>
</evidence>
<dbReference type="PANTHER" id="PTHR19432">
    <property type="entry name" value="SUGAR TRANSPORTER"/>
    <property type="match status" value="1"/>
</dbReference>
<dbReference type="SUPFAM" id="SSF103473">
    <property type="entry name" value="MFS general substrate transporter"/>
    <property type="match status" value="1"/>
</dbReference>
<gene>
    <name evidence="7" type="ordered locus">Sta7437_3867</name>
</gene>
<dbReference type="eggNOG" id="COG2211">
    <property type="taxonomic scope" value="Bacteria"/>
</dbReference>
<reference evidence="8" key="1">
    <citation type="journal article" date="2013" name="Proc. Natl. Acad. Sci. U.S.A.">
        <title>Improving the coverage of the cyanobacterial phylum using diversity-driven genome sequencing.</title>
        <authorList>
            <person name="Shih P.M."/>
            <person name="Wu D."/>
            <person name="Latifi A."/>
            <person name="Axen S.D."/>
            <person name="Fewer D.P."/>
            <person name="Talla E."/>
            <person name="Calteau A."/>
            <person name="Cai F."/>
            <person name="Tandeau de Marsac N."/>
            <person name="Rippka R."/>
            <person name="Herdman M."/>
            <person name="Sivonen K."/>
            <person name="Coursin T."/>
            <person name="Laurent T."/>
            <person name="Goodwin L."/>
            <person name="Nolan M."/>
            <person name="Davenport K.W."/>
            <person name="Han C.S."/>
            <person name="Rubin E.M."/>
            <person name="Eisen J.A."/>
            <person name="Woyke T."/>
            <person name="Gugger M."/>
            <person name="Kerfeld C.A."/>
        </authorList>
    </citation>
    <scope>NUCLEOTIDE SEQUENCE [LARGE SCALE GENOMIC DNA]</scope>
    <source>
        <strain evidence="8">ATCC 29371 / PCC 7437</strain>
    </source>
</reference>
<dbReference type="GO" id="GO:0016020">
    <property type="term" value="C:membrane"/>
    <property type="evidence" value="ECO:0007669"/>
    <property type="project" value="UniProtKB-SubCell"/>
</dbReference>
<feature type="transmembrane region" description="Helical" evidence="6">
    <location>
        <begin position="53"/>
        <end position="73"/>
    </location>
</feature>
<dbReference type="KEGG" id="scs:Sta7437_3867"/>
<evidence type="ECO:0000313" key="7">
    <source>
        <dbReference type="EMBL" id="AFZ37351.1"/>
    </source>
</evidence>
<feature type="transmembrane region" description="Helical" evidence="6">
    <location>
        <begin position="145"/>
        <end position="166"/>
    </location>
</feature>
<feature type="transmembrane region" description="Helical" evidence="6">
    <location>
        <begin position="379"/>
        <end position="406"/>
    </location>
</feature>
<feature type="transmembrane region" description="Helical" evidence="6">
    <location>
        <begin position="107"/>
        <end position="125"/>
    </location>
</feature>
<comment type="subcellular location">
    <subcellularLocation>
        <location evidence="1">Membrane</location>
        <topology evidence="1">Multi-pass membrane protein</topology>
    </subcellularLocation>
</comment>
<evidence type="ECO:0000256" key="2">
    <source>
        <dbReference type="ARBA" id="ARBA00022448"/>
    </source>
</evidence>
<proteinExistence type="predicted"/>
<dbReference type="HOGENOM" id="CLU_030246_1_0_3"/>
<protein>
    <submittedName>
        <fullName evidence="7">Major facilitator superfamily MFS_1</fullName>
    </submittedName>
</protein>
<dbReference type="GO" id="GO:0022857">
    <property type="term" value="F:transmembrane transporter activity"/>
    <property type="evidence" value="ECO:0007669"/>
    <property type="project" value="InterPro"/>
</dbReference>
<feature type="transmembrane region" description="Helical" evidence="6">
    <location>
        <begin position="322"/>
        <end position="340"/>
    </location>
</feature>
<feature type="transmembrane region" description="Helical" evidence="6">
    <location>
        <begin position="253"/>
        <end position="279"/>
    </location>
</feature>
<organism evidence="7 8">
    <name type="scientific">Stanieria cyanosphaera (strain ATCC 29371 / PCC 7437)</name>
    <dbReference type="NCBI Taxonomy" id="111780"/>
    <lineage>
        <taxon>Bacteria</taxon>
        <taxon>Bacillati</taxon>
        <taxon>Cyanobacteriota</taxon>
        <taxon>Cyanophyceae</taxon>
        <taxon>Pleurocapsales</taxon>
        <taxon>Dermocarpellaceae</taxon>
        <taxon>Stanieria</taxon>
    </lineage>
</organism>
<dbReference type="AlphaFoldDB" id="K9XYZ6"/>
<keyword evidence="2" id="KW-0813">Transport</keyword>
<accession>K9XYZ6</accession>
<dbReference type="InterPro" id="IPR011701">
    <property type="entry name" value="MFS"/>
</dbReference>
<dbReference type="PANTHER" id="PTHR19432:SF35">
    <property type="entry name" value="SOLUTE CARRIER FAMILY 45 MEMBER 3 ISOFORM X1"/>
    <property type="match status" value="1"/>
</dbReference>